<name>A0ABR0PM94_GOSAR</name>
<dbReference type="Proteomes" id="UP001358586">
    <property type="component" value="Chromosome 6"/>
</dbReference>
<sequence length="152" mass="17150">MSRILGGYKLDPRLISALVERWRPETHFSSSMWPVFTGATIVPGKEDFYATLLEKVSNKSDGGRISMNWLAKIFKSFLCTRPRLSSGVCRNTLNLCRDIEDNLELSLFCSQCCDIATSISLLRLLKLSCLATKTKEALTLRQAKLTRKKDLS</sequence>
<keyword evidence="2" id="KW-1185">Reference proteome</keyword>
<evidence type="ECO:0000313" key="2">
    <source>
        <dbReference type="Proteomes" id="UP001358586"/>
    </source>
</evidence>
<dbReference type="EMBL" id="JARKNE010000006">
    <property type="protein sequence ID" value="KAK5825386.1"/>
    <property type="molecule type" value="Genomic_DNA"/>
</dbReference>
<organism evidence="1 2">
    <name type="scientific">Gossypium arboreum</name>
    <name type="common">Tree cotton</name>
    <name type="synonym">Gossypium nanking</name>
    <dbReference type="NCBI Taxonomy" id="29729"/>
    <lineage>
        <taxon>Eukaryota</taxon>
        <taxon>Viridiplantae</taxon>
        <taxon>Streptophyta</taxon>
        <taxon>Embryophyta</taxon>
        <taxon>Tracheophyta</taxon>
        <taxon>Spermatophyta</taxon>
        <taxon>Magnoliopsida</taxon>
        <taxon>eudicotyledons</taxon>
        <taxon>Gunneridae</taxon>
        <taxon>Pentapetalae</taxon>
        <taxon>rosids</taxon>
        <taxon>malvids</taxon>
        <taxon>Malvales</taxon>
        <taxon>Malvaceae</taxon>
        <taxon>Malvoideae</taxon>
        <taxon>Gossypium</taxon>
    </lineage>
</organism>
<gene>
    <name evidence="1" type="ORF">PVK06_020213</name>
</gene>
<evidence type="ECO:0008006" key="3">
    <source>
        <dbReference type="Google" id="ProtNLM"/>
    </source>
</evidence>
<proteinExistence type="predicted"/>
<accession>A0ABR0PM94</accession>
<reference evidence="1 2" key="1">
    <citation type="submission" date="2023-03" db="EMBL/GenBank/DDBJ databases">
        <title>WGS of Gossypium arboreum.</title>
        <authorList>
            <person name="Yu D."/>
        </authorList>
    </citation>
    <scope>NUCLEOTIDE SEQUENCE [LARGE SCALE GENOMIC DNA]</scope>
    <source>
        <tissue evidence="1">Leaf</tissue>
    </source>
</reference>
<evidence type="ECO:0000313" key="1">
    <source>
        <dbReference type="EMBL" id="KAK5825386.1"/>
    </source>
</evidence>
<protein>
    <recommendedName>
        <fullName evidence="3">Serine/threonine-protein phosphatase 7 long form homolog</fullName>
    </recommendedName>
</protein>
<comment type="caution">
    <text evidence="1">The sequence shown here is derived from an EMBL/GenBank/DDBJ whole genome shotgun (WGS) entry which is preliminary data.</text>
</comment>